<dbReference type="Pfam" id="PF13966">
    <property type="entry name" value="zf-RVT"/>
    <property type="match status" value="1"/>
</dbReference>
<protein>
    <recommendedName>
        <fullName evidence="1">Reverse transcriptase zinc-binding domain-containing protein</fullName>
    </recommendedName>
</protein>
<evidence type="ECO:0000313" key="2">
    <source>
        <dbReference type="EMBL" id="PWA74890.1"/>
    </source>
</evidence>
<dbReference type="AlphaFoldDB" id="A0A2U1NN62"/>
<feature type="domain" description="Reverse transcriptase zinc-binding" evidence="1">
    <location>
        <begin position="29"/>
        <end position="93"/>
    </location>
</feature>
<dbReference type="STRING" id="35608.A0A2U1NN62"/>
<gene>
    <name evidence="2" type="ORF">CTI12_AA247190</name>
</gene>
<dbReference type="InterPro" id="IPR026960">
    <property type="entry name" value="RVT-Znf"/>
</dbReference>
<sequence length="94" mass="11296">MAMSDVYLNWFLDGTATSIYVCVHISYDFFYKAAWGDLRDNDMEVQWSKLVWYSQGIPSHMFIVWMAVNERLQTQDRIMRWNNDANIRYPLCKN</sequence>
<keyword evidence="3" id="KW-1185">Reference proteome</keyword>
<dbReference type="OrthoDB" id="1748554at2759"/>
<name>A0A2U1NN62_ARTAN</name>
<organism evidence="2 3">
    <name type="scientific">Artemisia annua</name>
    <name type="common">Sweet wormwood</name>
    <dbReference type="NCBI Taxonomy" id="35608"/>
    <lineage>
        <taxon>Eukaryota</taxon>
        <taxon>Viridiplantae</taxon>
        <taxon>Streptophyta</taxon>
        <taxon>Embryophyta</taxon>
        <taxon>Tracheophyta</taxon>
        <taxon>Spermatophyta</taxon>
        <taxon>Magnoliopsida</taxon>
        <taxon>eudicotyledons</taxon>
        <taxon>Gunneridae</taxon>
        <taxon>Pentapetalae</taxon>
        <taxon>asterids</taxon>
        <taxon>campanulids</taxon>
        <taxon>Asterales</taxon>
        <taxon>Asteraceae</taxon>
        <taxon>Asteroideae</taxon>
        <taxon>Anthemideae</taxon>
        <taxon>Artemisiinae</taxon>
        <taxon>Artemisia</taxon>
    </lineage>
</organism>
<dbReference type="EMBL" id="PKPP01002496">
    <property type="protein sequence ID" value="PWA74890.1"/>
    <property type="molecule type" value="Genomic_DNA"/>
</dbReference>
<evidence type="ECO:0000313" key="3">
    <source>
        <dbReference type="Proteomes" id="UP000245207"/>
    </source>
</evidence>
<reference evidence="2 3" key="1">
    <citation type="journal article" date="2018" name="Mol. Plant">
        <title>The genome of Artemisia annua provides insight into the evolution of Asteraceae family and artemisinin biosynthesis.</title>
        <authorList>
            <person name="Shen Q."/>
            <person name="Zhang L."/>
            <person name="Liao Z."/>
            <person name="Wang S."/>
            <person name="Yan T."/>
            <person name="Shi P."/>
            <person name="Liu M."/>
            <person name="Fu X."/>
            <person name="Pan Q."/>
            <person name="Wang Y."/>
            <person name="Lv Z."/>
            <person name="Lu X."/>
            <person name="Zhang F."/>
            <person name="Jiang W."/>
            <person name="Ma Y."/>
            <person name="Chen M."/>
            <person name="Hao X."/>
            <person name="Li L."/>
            <person name="Tang Y."/>
            <person name="Lv G."/>
            <person name="Zhou Y."/>
            <person name="Sun X."/>
            <person name="Brodelius P.E."/>
            <person name="Rose J.K.C."/>
            <person name="Tang K."/>
        </authorList>
    </citation>
    <scope>NUCLEOTIDE SEQUENCE [LARGE SCALE GENOMIC DNA]</scope>
    <source>
        <strain evidence="3">cv. Huhao1</strain>
        <tissue evidence="2">Leaf</tissue>
    </source>
</reference>
<dbReference type="Proteomes" id="UP000245207">
    <property type="component" value="Unassembled WGS sequence"/>
</dbReference>
<proteinExistence type="predicted"/>
<evidence type="ECO:0000259" key="1">
    <source>
        <dbReference type="Pfam" id="PF13966"/>
    </source>
</evidence>
<accession>A0A2U1NN62</accession>
<comment type="caution">
    <text evidence="2">The sequence shown here is derived from an EMBL/GenBank/DDBJ whole genome shotgun (WGS) entry which is preliminary data.</text>
</comment>